<sequence>MSGAGEPEEVEVGTVAIVGTGIIGASWACLILAHGLNVIASDIRNGAEARLRDTVNRLWPSLPDALAKGGKRGELHFTIDPAEACRNADFVQENAAERLELKVDLIRRIDAATRPNVVIASSSSALSVTDMQRACARPERVVLGHPFNPPHLVPLVEVVGGEKTEDAFLASAERFYRRIGKVPVRLRKEIYGHIANRMQAAIFREAIHLLDSGVASAEDIDRAISEGPGTRWALMGPLLTYRLAGGDRGMQGFWDMFAPMQEKLWNDLGTPQPDAPLQARVTDAVERAYGDRKIRELAKERDIRLQAVLAAKTSDTKDRP</sequence>
<dbReference type="InterPro" id="IPR013328">
    <property type="entry name" value="6PGD_dom2"/>
</dbReference>
<feature type="domain" description="3-hydroxyacyl-CoA dehydrogenase C-terminal" evidence="2">
    <location>
        <begin position="192"/>
        <end position="257"/>
    </location>
</feature>
<evidence type="ECO:0000256" key="1">
    <source>
        <dbReference type="ARBA" id="ARBA00023002"/>
    </source>
</evidence>
<dbReference type="Pfam" id="PF00725">
    <property type="entry name" value="3HCDH"/>
    <property type="match status" value="1"/>
</dbReference>
<dbReference type="Pfam" id="PF02737">
    <property type="entry name" value="3HCDH_N"/>
    <property type="match status" value="1"/>
</dbReference>
<dbReference type="SUPFAM" id="SSF51735">
    <property type="entry name" value="NAD(P)-binding Rossmann-fold domains"/>
    <property type="match status" value="1"/>
</dbReference>
<evidence type="ECO:0000313" key="4">
    <source>
        <dbReference type="EMBL" id="NDW07327.1"/>
    </source>
</evidence>
<reference evidence="4 5" key="1">
    <citation type="submission" date="2020-01" db="EMBL/GenBank/DDBJ databases">
        <title>Jiella pacifica sp. nov.</title>
        <authorList>
            <person name="Xue Z."/>
            <person name="Zhu S."/>
            <person name="Chen J."/>
            <person name="Yang J."/>
        </authorList>
    </citation>
    <scope>NUCLEOTIDE SEQUENCE [LARGE SCALE GENOMIC DNA]</scope>
    <source>
        <strain evidence="4 5">40Bstr34</strain>
    </source>
</reference>
<dbReference type="EMBL" id="JAAAMG010000027">
    <property type="protein sequence ID" value="NDW07327.1"/>
    <property type="molecule type" value="Genomic_DNA"/>
</dbReference>
<dbReference type="GO" id="GO:0006631">
    <property type="term" value="P:fatty acid metabolic process"/>
    <property type="evidence" value="ECO:0007669"/>
    <property type="project" value="InterPro"/>
</dbReference>
<dbReference type="AlphaFoldDB" id="A0A6N9T7E9"/>
<dbReference type="RefSeq" id="WP_163465785.1">
    <property type="nucleotide sequence ID" value="NZ_JAAAMG010000027.1"/>
</dbReference>
<name>A0A6N9T7E9_9HYPH</name>
<keyword evidence="5" id="KW-1185">Reference proteome</keyword>
<dbReference type="SUPFAM" id="SSF48179">
    <property type="entry name" value="6-phosphogluconate dehydrogenase C-terminal domain-like"/>
    <property type="match status" value="1"/>
</dbReference>
<proteinExistence type="predicted"/>
<feature type="domain" description="3-hydroxyacyl-CoA dehydrogenase NAD binding" evidence="3">
    <location>
        <begin position="14"/>
        <end position="188"/>
    </location>
</feature>
<dbReference type="GO" id="GO:0070403">
    <property type="term" value="F:NAD+ binding"/>
    <property type="evidence" value="ECO:0007669"/>
    <property type="project" value="InterPro"/>
</dbReference>
<dbReference type="Gene3D" id="1.10.1040.10">
    <property type="entry name" value="N-(1-d-carboxylethyl)-l-norvaline Dehydrogenase, domain 2"/>
    <property type="match status" value="1"/>
</dbReference>
<evidence type="ECO:0000313" key="5">
    <source>
        <dbReference type="Proteomes" id="UP000469011"/>
    </source>
</evidence>
<evidence type="ECO:0000259" key="3">
    <source>
        <dbReference type="Pfam" id="PF02737"/>
    </source>
</evidence>
<evidence type="ECO:0000259" key="2">
    <source>
        <dbReference type="Pfam" id="PF00725"/>
    </source>
</evidence>
<dbReference type="Proteomes" id="UP000469011">
    <property type="component" value="Unassembled WGS sequence"/>
</dbReference>
<protein>
    <submittedName>
        <fullName evidence="4">3-hydroxyacyl-CoA dehydrogenase</fullName>
    </submittedName>
</protein>
<accession>A0A6N9T7E9</accession>
<dbReference type="InterPro" id="IPR006108">
    <property type="entry name" value="3HC_DH_C"/>
</dbReference>
<dbReference type="PANTHER" id="PTHR48075:SF5">
    <property type="entry name" value="3-HYDROXYBUTYRYL-COA DEHYDROGENASE"/>
    <property type="match status" value="1"/>
</dbReference>
<keyword evidence="1" id="KW-0560">Oxidoreductase</keyword>
<dbReference type="GO" id="GO:0016616">
    <property type="term" value="F:oxidoreductase activity, acting on the CH-OH group of donors, NAD or NADP as acceptor"/>
    <property type="evidence" value="ECO:0007669"/>
    <property type="project" value="InterPro"/>
</dbReference>
<dbReference type="PANTHER" id="PTHR48075">
    <property type="entry name" value="3-HYDROXYACYL-COA DEHYDROGENASE FAMILY PROTEIN"/>
    <property type="match status" value="1"/>
</dbReference>
<dbReference type="InterPro" id="IPR036291">
    <property type="entry name" value="NAD(P)-bd_dom_sf"/>
</dbReference>
<dbReference type="Gene3D" id="3.40.50.720">
    <property type="entry name" value="NAD(P)-binding Rossmann-like Domain"/>
    <property type="match status" value="1"/>
</dbReference>
<gene>
    <name evidence="4" type="ORF">GTK09_23190</name>
</gene>
<dbReference type="InterPro" id="IPR008927">
    <property type="entry name" value="6-PGluconate_DH-like_C_sf"/>
</dbReference>
<organism evidence="4 5">
    <name type="scientific">Jiella pacifica</name>
    <dbReference type="NCBI Taxonomy" id="2696469"/>
    <lineage>
        <taxon>Bacteria</taxon>
        <taxon>Pseudomonadati</taxon>
        <taxon>Pseudomonadota</taxon>
        <taxon>Alphaproteobacteria</taxon>
        <taxon>Hyphomicrobiales</taxon>
        <taxon>Aurantimonadaceae</taxon>
        <taxon>Jiella</taxon>
    </lineage>
</organism>
<dbReference type="InterPro" id="IPR006176">
    <property type="entry name" value="3-OHacyl-CoA_DH_NAD-bd"/>
</dbReference>
<comment type="caution">
    <text evidence="4">The sequence shown here is derived from an EMBL/GenBank/DDBJ whole genome shotgun (WGS) entry which is preliminary data.</text>
</comment>